<proteinExistence type="predicted"/>
<evidence type="ECO:0000313" key="3">
    <source>
        <dbReference type="Proteomes" id="UP000308488"/>
    </source>
</evidence>
<dbReference type="RefSeq" id="WP_137434386.1">
    <property type="nucleotide sequence ID" value="NZ_JANRHC010000004.1"/>
</dbReference>
<dbReference type="OrthoDB" id="7056944at2"/>
<evidence type="ECO:0000256" key="1">
    <source>
        <dbReference type="SAM" id="SignalP"/>
    </source>
</evidence>
<comment type="caution">
    <text evidence="2">The sequence shown here is derived from an EMBL/GenBank/DDBJ whole genome shotgun (WGS) entry which is preliminary data.</text>
</comment>
<keyword evidence="1" id="KW-0732">Signal</keyword>
<gene>
    <name evidence="2" type="ORF">FDP08_02100</name>
</gene>
<dbReference type="AlphaFoldDB" id="A0A4U6QZY7"/>
<dbReference type="Proteomes" id="UP000308488">
    <property type="component" value="Unassembled WGS sequence"/>
</dbReference>
<evidence type="ECO:0008006" key="4">
    <source>
        <dbReference type="Google" id="ProtNLM"/>
    </source>
</evidence>
<evidence type="ECO:0000313" key="2">
    <source>
        <dbReference type="EMBL" id="TKV66964.1"/>
    </source>
</evidence>
<dbReference type="SUPFAM" id="SSF56925">
    <property type="entry name" value="OMPA-like"/>
    <property type="match status" value="1"/>
</dbReference>
<dbReference type="EMBL" id="SZYH01000001">
    <property type="protein sequence ID" value="TKV66964.1"/>
    <property type="molecule type" value="Genomic_DNA"/>
</dbReference>
<sequence length="276" mass="30988">MKLQKLLQLACLPILLGTTLTSTEAFSAETDGKNFPDRGMIQLGALFVFDSDTSFSAGGAKTGIGTTIDFENDLDGDSTITTPSFETYYRFNSRHRLELAVFQLERDGSRVITREITFRDRTFSRSIQIDSSINNDIYKLAYAYSFYHADRVELAISAGFNVLDYEVRLASSAGDFAETASTTAPMPVFGFRMDYAVTPRLTARFRTDSFYFDFEDKIRGSLLELQVGAGYRLLRNFSVGASLSRLAIAVDVDDDDFKGRVDDLYRGTRIYGSFYF</sequence>
<keyword evidence="3" id="KW-1185">Reference proteome</keyword>
<protein>
    <recommendedName>
        <fullName evidence="4">Outer membrane beta-barrel protein</fullName>
    </recommendedName>
</protein>
<feature type="signal peptide" evidence="1">
    <location>
        <begin position="1"/>
        <end position="27"/>
    </location>
</feature>
<accession>A0A4U6QZY7</accession>
<reference evidence="2 3" key="1">
    <citation type="submission" date="2019-05" db="EMBL/GenBank/DDBJ databases">
        <title>Marinobacter panjinensis sp. nov., a moderately halophilic bacterium isolated from sea tidal flat environment.</title>
        <authorList>
            <person name="Yang W."/>
            <person name="An M."/>
            <person name="He W."/>
            <person name="Luo X."/>
            <person name="Zhu L."/>
            <person name="Chen G."/>
            <person name="Zhang Y."/>
            <person name="Wang Y."/>
        </authorList>
    </citation>
    <scope>NUCLEOTIDE SEQUENCE [LARGE SCALE GENOMIC DNA]</scope>
    <source>
        <strain evidence="2 3">PJ-16</strain>
    </source>
</reference>
<organism evidence="2 3">
    <name type="scientific">Marinobacter panjinensis</name>
    <dbReference type="NCBI Taxonomy" id="2576384"/>
    <lineage>
        <taxon>Bacteria</taxon>
        <taxon>Pseudomonadati</taxon>
        <taxon>Pseudomonadota</taxon>
        <taxon>Gammaproteobacteria</taxon>
        <taxon>Pseudomonadales</taxon>
        <taxon>Marinobacteraceae</taxon>
        <taxon>Marinobacter</taxon>
    </lineage>
</organism>
<name>A0A4U6QZY7_9GAMM</name>
<dbReference type="InterPro" id="IPR011250">
    <property type="entry name" value="OMP/PagP_B-barrel"/>
</dbReference>
<dbReference type="Gene3D" id="2.40.160.20">
    <property type="match status" value="1"/>
</dbReference>
<feature type="chain" id="PRO_5020301317" description="Outer membrane beta-barrel protein" evidence="1">
    <location>
        <begin position="28"/>
        <end position="276"/>
    </location>
</feature>